<dbReference type="GO" id="GO:0035861">
    <property type="term" value="C:site of double-strand break"/>
    <property type="evidence" value="ECO:0007669"/>
    <property type="project" value="TreeGrafter"/>
</dbReference>
<evidence type="ECO:0000256" key="3">
    <source>
        <dbReference type="ARBA" id="ARBA00022723"/>
    </source>
</evidence>
<keyword evidence="4" id="KW-0227">DNA damage</keyword>
<comment type="subcellular location">
    <subcellularLocation>
        <location evidence="1">Nucleus</location>
    </subcellularLocation>
</comment>
<name>A0A6A3AD83_HIBSY</name>
<dbReference type="EMBL" id="VEPZ02001014">
    <property type="protein sequence ID" value="KAE8701833.1"/>
    <property type="molecule type" value="Genomic_DNA"/>
</dbReference>
<organism evidence="7 8">
    <name type="scientific">Hibiscus syriacus</name>
    <name type="common">Rose of Sharon</name>
    <dbReference type="NCBI Taxonomy" id="106335"/>
    <lineage>
        <taxon>Eukaryota</taxon>
        <taxon>Viridiplantae</taxon>
        <taxon>Streptophyta</taxon>
        <taxon>Embryophyta</taxon>
        <taxon>Tracheophyta</taxon>
        <taxon>Spermatophyta</taxon>
        <taxon>Magnoliopsida</taxon>
        <taxon>eudicotyledons</taxon>
        <taxon>Gunneridae</taxon>
        <taxon>Pentapetalae</taxon>
        <taxon>rosids</taxon>
        <taxon>malvids</taxon>
        <taxon>Malvales</taxon>
        <taxon>Malvaceae</taxon>
        <taxon>Malvoideae</taxon>
        <taxon>Hibiscus</taxon>
    </lineage>
</organism>
<dbReference type="PANTHER" id="PTHR45873:SF1">
    <property type="entry name" value="DNA POLYMERASE ETA"/>
    <property type="match status" value="1"/>
</dbReference>
<dbReference type="InterPro" id="IPR036775">
    <property type="entry name" value="DNA_pol_Y-fam_lit_finger_sf"/>
</dbReference>
<dbReference type="GO" id="GO:0005634">
    <property type="term" value="C:nucleus"/>
    <property type="evidence" value="ECO:0007669"/>
    <property type="project" value="UniProtKB-SubCell"/>
</dbReference>
<dbReference type="InterPro" id="IPR052230">
    <property type="entry name" value="DNA_polymerase_eta"/>
</dbReference>
<accession>A0A6A3AD83</accession>
<protein>
    <submittedName>
        <fullName evidence="7">Uncharacterized protein</fullName>
    </submittedName>
</protein>
<dbReference type="GO" id="GO:0003887">
    <property type="term" value="F:DNA-directed DNA polymerase activity"/>
    <property type="evidence" value="ECO:0007669"/>
    <property type="project" value="TreeGrafter"/>
</dbReference>
<dbReference type="AlphaFoldDB" id="A0A6A3AD83"/>
<dbReference type="GO" id="GO:0046872">
    <property type="term" value="F:metal ion binding"/>
    <property type="evidence" value="ECO:0007669"/>
    <property type="project" value="UniProtKB-KW"/>
</dbReference>
<dbReference type="PANTHER" id="PTHR45873">
    <property type="entry name" value="DNA POLYMERASE ETA"/>
    <property type="match status" value="1"/>
</dbReference>
<dbReference type="GO" id="GO:0006281">
    <property type="term" value="P:DNA repair"/>
    <property type="evidence" value="ECO:0007669"/>
    <property type="project" value="UniProtKB-KW"/>
</dbReference>
<proteinExistence type="predicted"/>
<reference evidence="7" key="1">
    <citation type="submission" date="2019-09" db="EMBL/GenBank/DDBJ databases">
        <title>Draft genome information of white flower Hibiscus syriacus.</title>
        <authorList>
            <person name="Kim Y.-M."/>
        </authorList>
    </citation>
    <scope>NUCLEOTIDE SEQUENCE [LARGE SCALE GENOMIC DNA]</scope>
    <source>
        <strain evidence="7">YM2019G1</strain>
    </source>
</reference>
<evidence type="ECO:0000256" key="6">
    <source>
        <dbReference type="ARBA" id="ARBA00023242"/>
    </source>
</evidence>
<gene>
    <name evidence="7" type="ORF">F3Y22_tig00110505pilonHSYRG00313</name>
</gene>
<dbReference type="GO" id="GO:0009314">
    <property type="term" value="P:response to radiation"/>
    <property type="evidence" value="ECO:0007669"/>
    <property type="project" value="TreeGrafter"/>
</dbReference>
<keyword evidence="8" id="KW-1185">Reference proteome</keyword>
<keyword evidence="2" id="KW-0808">Transferase</keyword>
<keyword evidence="5" id="KW-0234">DNA repair</keyword>
<comment type="caution">
    <text evidence="7">The sequence shown here is derived from an EMBL/GenBank/DDBJ whole genome shotgun (WGS) entry which is preliminary data.</text>
</comment>
<dbReference type="GO" id="GO:0005657">
    <property type="term" value="C:replication fork"/>
    <property type="evidence" value="ECO:0007669"/>
    <property type="project" value="TreeGrafter"/>
</dbReference>
<dbReference type="Proteomes" id="UP000436088">
    <property type="component" value="Unassembled WGS sequence"/>
</dbReference>
<keyword evidence="6" id="KW-0539">Nucleus</keyword>
<evidence type="ECO:0000256" key="2">
    <source>
        <dbReference type="ARBA" id="ARBA00022679"/>
    </source>
</evidence>
<evidence type="ECO:0000256" key="4">
    <source>
        <dbReference type="ARBA" id="ARBA00022763"/>
    </source>
</evidence>
<evidence type="ECO:0000313" key="8">
    <source>
        <dbReference type="Proteomes" id="UP000436088"/>
    </source>
</evidence>
<dbReference type="Gene3D" id="3.30.1490.100">
    <property type="entry name" value="DNA polymerase, Y-family, little finger domain"/>
    <property type="match status" value="1"/>
</dbReference>
<sequence length="211" mass="23840">MGVNTGGDLLQFPEEKLQECYGYLDVEHCKRNPWRSMKDFALTWTKTKGWRTLLSLHARAYKSSDSDSQKKFPSKSYPIRYGTAKIQEDAFNLFQAGLREYIGSYGVKTQGSLCSGWGITSFSVLASKIVPIPSGTCLIDKYFHGQSTSHFSSMQPLDNFNAEATVSLPPGSKCYSEVNSPKAEVHFPKESWIEDRVPDLELQEQSKFIER</sequence>
<dbReference type="GO" id="GO:0042276">
    <property type="term" value="P:error-prone translesion synthesis"/>
    <property type="evidence" value="ECO:0007669"/>
    <property type="project" value="TreeGrafter"/>
</dbReference>
<keyword evidence="3" id="KW-0479">Metal-binding</keyword>
<evidence type="ECO:0000313" key="7">
    <source>
        <dbReference type="EMBL" id="KAE8701833.1"/>
    </source>
</evidence>
<dbReference type="GO" id="GO:0003684">
    <property type="term" value="F:damaged DNA binding"/>
    <property type="evidence" value="ECO:0007669"/>
    <property type="project" value="InterPro"/>
</dbReference>
<evidence type="ECO:0000256" key="5">
    <source>
        <dbReference type="ARBA" id="ARBA00023204"/>
    </source>
</evidence>
<evidence type="ECO:0000256" key="1">
    <source>
        <dbReference type="ARBA" id="ARBA00004123"/>
    </source>
</evidence>